<reference evidence="1 2" key="1">
    <citation type="submission" date="2024-01" db="EMBL/GenBank/DDBJ databases">
        <title>The genomes of 5 underutilized Papilionoideae crops provide insights into root nodulation and disease resistanc.</title>
        <authorList>
            <person name="Jiang F."/>
        </authorList>
    </citation>
    <scope>NUCLEOTIDE SEQUENCE [LARGE SCALE GENOMIC DNA]</scope>
    <source>
        <strain evidence="1">LVBAO_FW01</strain>
        <tissue evidence="1">Leaves</tissue>
    </source>
</reference>
<sequence>MTSLCTLSGHLLHEPDDIPIARRTPPMCHSKERIGTPPYAHAMTFTHSRDDQLAHIPGRRRRLNFVPPMLHSTWSAHRSALPGCPAQDSFRAGEYSLLVTMGSLYAGGRTLGQPVRRAPWREHVGYGGLWRLGVRQQRGHGRRNGASLPLSMFSGCARGITLLLARWFGGGEERWKRMIGLHTGSCKVETLVQQTPLTFSFPGFKLVEGYSWPDNTESEAGAISVDSWPET</sequence>
<comment type="caution">
    <text evidence="1">The sequence shown here is derived from an EMBL/GenBank/DDBJ whole genome shotgun (WGS) entry which is preliminary data.</text>
</comment>
<organism evidence="1 2">
    <name type="scientific">Canavalia gladiata</name>
    <name type="common">Sword bean</name>
    <name type="synonym">Dolichos gladiatus</name>
    <dbReference type="NCBI Taxonomy" id="3824"/>
    <lineage>
        <taxon>Eukaryota</taxon>
        <taxon>Viridiplantae</taxon>
        <taxon>Streptophyta</taxon>
        <taxon>Embryophyta</taxon>
        <taxon>Tracheophyta</taxon>
        <taxon>Spermatophyta</taxon>
        <taxon>Magnoliopsida</taxon>
        <taxon>eudicotyledons</taxon>
        <taxon>Gunneridae</taxon>
        <taxon>Pentapetalae</taxon>
        <taxon>rosids</taxon>
        <taxon>fabids</taxon>
        <taxon>Fabales</taxon>
        <taxon>Fabaceae</taxon>
        <taxon>Papilionoideae</taxon>
        <taxon>50 kb inversion clade</taxon>
        <taxon>NPAAA clade</taxon>
        <taxon>indigoferoid/millettioid clade</taxon>
        <taxon>Phaseoleae</taxon>
        <taxon>Canavalia</taxon>
    </lineage>
</organism>
<dbReference type="EMBL" id="JAYMYQ010000011">
    <property type="protein sequence ID" value="KAK7306069.1"/>
    <property type="molecule type" value="Genomic_DNA"/>
</dbReference>
<evidence type="ECO:0000313" key="1">
    <source>
        <dbReference type="EMBL" id="KAK7306069.1"/>
    </source>
</evidence>
<protein>
    <submittedName>
        <fullName evidence="1">Uncharacterized protein</fullName>
    </submittedName>
</protein>
<dbReference type="AlphaFoldDB" id="A0AAN9JYT2"/>
<name>A0AAN9JYT2_CANGL</name>
<gene>
    <name evidence="1" type="ORF">VNO77_43988</name>
</gene>
<evidence type="ECO:0000313" key="2">
    <source>
        <dbReference type="Proteomes" id="UP001367508"/>
    </source>
</evidence>
<dbReference type="Proteomes" id="UP001367508">
    <property type="component" value="Unassembled WGS sequence"/>
</dbReference>
<accession>A0AAN9JYT2</accession>
<proteinExistence type="predicted"/>
<keyword evidence="2" id="KW-1185">Reference proteome</keyword>